<keyword evidence="6" id="KW-0256">Endoplasmic reticulum</keyword>
<dbReference type="Gene3D" id="3.40.50.300">
    <property type="entry name" value="P-loop containing nucleotide triphosphate hydrolases"/>
    <property type="match status" value="1"/>
</dbReference>
<keyword evidence="7 11" id="KW-1133">Transmembrane helix</keyword>
<comment type="caution">
    <text evidence="12">The sequence shown here is derived from an EMBL/GenBank/DDBJ whole genome shotgun (WGS) entry which is preliminary data.</text>
</comment>
<evidence type="ECO:0000256" key="9">
    <source>
        <dbReference type="ARBA" id="ARBA00023136"/>
    </source>
</evidence>
<dbReference type="Proteomes" id="UP001285354">
    <property type="component" value="Unassembled WGS sequence"/>
</dbReference>
<keyword evidence="10" id="KW-0675">Receptor</keyword>
<evidence type="ECO:0000256" key="2">
    <source>
        <dbReference type="ARBA" id="ARBA00005619"/>
    </source>
</evidence>
<dbReference type="InterPro" id="IPR027417">
    <property type="entry name" value="P-loop_NTPase"/>
</dbReference>
<keyword evidence="4 11" id="KW-0812">Transmembrane</keyword>
<evidence type="ECO:0000256" key="7">
    <source>
        <dbReference type="ARBA" id="ARBA00022989"/>
    </source>
</evidence>
<evidence type="ECO:0000256" key="10">
    <source>
        <dbReference type="ARBA" id="ARBA00023170"/>
    </source>
</evidence>
<gene>
    <name evidence="12" type="ORF">QTJ16_006022</name>
</gene>
<name>A0AAD9WDH5_9HELO</name>
<evidence type="ECO:0000256" key="8">
    <source>
        <dbReference type="ARBA" id="ARBA00023134"/>
    </source>
</evidence>
<dbReference type="CDD" id="cd04105">
    <property type="entry name" value="SR_beta"/>
    <property type="match status" value="1"/>
</dbReference>
<feature type="transmembrane region" description="Helical" evidence="11">
    <location>
        <begin position="20"/>
        <end position="40"/>
    </location>
</feature>
<organism evidence="12 13">
    <name type="scientific">Diplocarpon rosae</name>
    <dbReference type="NCBI Taxonomy" id="946125"/>
    <lineage>
        <taxon>Eukaryota</taxon>
        <taxon>Fungi</taxon>
        <taxon>Dikarya</taxon>
        <taxon>Ascomycota</taxon>
        <taxon>Pezizomycotina</taxon>
        <taxon>Leotiomycetes</taxon>
        <taxon>Helotiales</taxon>
        <taxon>Drepanopezizaceae</taxon>
        <taxon>Diplocarpon</taxon>
    </lineage>
</organism>
<dbReference type="GO" id="GO:0005789">
    <property type="term" value="C:endoplasmic reticulum membrane"/>
    <property type="evidence" value="ECO:0007669"/>
    <property type="project" value="UniProtKB-SubCell"/>
</dbReference>
<accession>A0AAD9WDH5</accession>
<evidence type="ECO:0000256" key="5">
    <source>
        <dbReference type="ARBA" id="ARBA00022741"/>
    </source>
</evidence>
<evidence type="ECO:0000256" key="6">
    <source>
        <dbReference type="ARBA" id="ARBA00022824"/>
    </source>
</evidence>
<evidence type="ECO:0000313" key="13">
    <source>
        <dbReference type="Proteomes" id="UP001285354"/>
    </source>
</evidence>
<dbReference type="Pfam" id="PF09439">
    <property type="entry name" value="SRPRB"/>
    <property type="match status" value="1"/>
</dbReference>
<evidence type="ECO:0000256" key="11">
    <source>
        <dbReference type="SAM" id="Phobius"/>
    </source>
</evidence>
<dbReference type="PRINTS" id="PR00449">
    <property type="entry name" value="RASTRNSFRMNG"/>
</dbReference>
<dbReference type="GO" id="GO:0005525">
    <property type="term" value="F:GTP binding"/>
    <property type="evidence" value="ECO:0007669"/>
    <property type="project" value="UniProtKB-KW"/>
</dbReference>
<comment type="similarity">
    <text evidence="2">Belongs to the SRP receptor beta subunit family.</text>
</comment>
<evidence type="ECO:0000313" key="12">
    <source>
        <dbReference type="EMBL" id="KAK2624829.1"/>
    </source>
</evidence>
<dbReference type="AlphaFoldDB" id="A0AAD9WDH5"/>
<comment type="subcellular location">
    <subcellularLocation>
        <location evidence="1">Endoplasmic reticulum membrane</location>
        <topology evidence="1">Single-pass membrane protein</topology>
    </subcellularLocation>
</comment>
<proteinExistence type="inferred from homology"/>
<dbReference type="InterPro" id="IPR019009">
    <property type="entry name" value="SRP_receptor_beta_su"/>
</dbReference>
<reference evidence="12" key="1">
    <citation type="submission" date="2023-06" db="EMBL/GenBank/DDBJ databases">
        <title>Draft genome of Marssonina rosae.</title>
        <authorList>
            <person name="Cheng Q."/>
        </authorList>
    </citation>
    <scope>NUCLEOTIDE SEQUENCE</scope>
    <source>
        <strain evidence="12">R4</strain>
    </source>
</reference>
<evidence type="ECO:0000256" key="4">
    <source>
        <dbReference type="ARBA" id="ARBA00022692"/>
    </source>
</evidence>
<protein>
    <recommendedName>
        <fullName evidence="3">Signal recognition particle receptor subunit beta</fullName>
    </recommendedName>
</protein>
<keyword evidence="8" id="KW-0342">GTP-binding</keyword>
<evidence type="ECO:0000256" key="1">
    <source>
        <dbReference type="ARBA" id="ARBA00004389"/>
    </source>
</evidence>
<keyword evidence="13" id="KW-1185">Reference proteome</keyword>
<sequence length="291" mass="31665">MSSFAVHEWASAILNPSPLGLAIAILLALSIPIFLHSVIFRTSGLVALPSIVLLGPSGSGKTSLLTLFERGVNASTHTSQTPIAVECHLPVGAVARTDKYRSFNDSSNQVHKKFLLVDTPGHGKLRHHALENITNPQNLKGLIFLVDAATLSPGDEGLRQTADYLHDILLLLQKRSDTKATKALKQIPFLIAANKMDLFTALPVALVKSSLEGEITRVRQSRSKGLLDSGIGMGDVDDDEKDDWLGEMGSTDFKFSQMEEFDVTVEVAGGNVEGIDGPMVDKWWKWISERL</sequence>
<keyword evidence="9 11" id="KW-0472">Membrane</keyword>
<dbReference type="EMBL" id="JAUBYV010000009">
    <property type="protein sequence ID" value="KAK2624829.1"/>
    <property type="molecule type" value="Genomic_DNA"/>
</dbReference>
<keyword evidence="5" id="KW-0547">Nucleotide-binding</keyword>
<dbReference type="SUPFAM" id="SSF52540">
    <property type="entry name" value="P-loop containing nucleoside triphosphate hydrolases"/>
    <property type="match status" value="1"/>
</dbReference>
<evidence type="ECO:0000256" key="3">
    <source>
        <dbReference type="ARBA" id="ARBA00020256"/>
    </source>
</evidence>